<reference evidence="2" key="1">
    <citation type="submission" date="2022-08" db="EMBL/GenBank/DDBJ databases">
        <title>The genomic sequence of strain Paenibacillus sp. SCIV0701.</title>
        <authorList>
            <person name="Zhao H."/>
        </authorList>
    </citation>
    <scope>NUCLEOTIDE SEQUENCE</scope>
    <source>
        <strain evidence="2">SCIV0701</strain>
    </source>
</reference>
<dbReference type="RefSeq" id="WP_257448045.1">
    <property type="nucleotide sequence ID" value="NZ_JANIPJ010000012.1"/>
</dbReference>
<name>A0A9X2S9U3_9BACL</name>
<keyword evidence="1" id="KW-0472">Membrane</keyword>
<keyword evidence="1" id="KW-0812">Transmembrane</keyword>
<keyword evidence="3" id="KW-1185">Reference proteome</keyword>
<dbReference type="AlphaFoldDB" id="A0A9X2S9U3"/>
<gene>
    <name evidence="2" type="ORF">NQZ67_16655</name>
</gene>
<dbReference type="Proteomes" id="UP001141950">
    <property type="component" value="Unassembled WGS sequence"/>
</dbReference>
<dbReference type="EMBL" id="JANIPJ010000012">
    <property type="protein sequence ID" value="MCR2805521.1"/>
    <property type="molecule type" value="Genomic_DNA"/>
</dbReference>
<organism evidence="2 3">
    <name type="scientific">Paenibacillus soyae</name>
    <dbReference type="NCBI Taxonomy" id="2969249"/>
    <lineage>
        <taxon>Bacteria</taxon>
        <taxon>Bacillati</taxon>
        <taxon>Bacillota</taxon>
        <taxon>Bacilli</taxon>
        <taxon>Bacillales</taxon>
        <taxon>Paenibacillaceae</taxon>
        <taxon>Paenibacillus</taxon>
    </lineage>
</organism>
<evidence type="ECO:0000313" key="3">
    <source>
        <dbReference type="Proteomes" id="UP001141950"/>
    </source>
</evidence>
<protein>
    <submittedName>
        <fullName evidence="2">FixH family protein</fullName>
    </submittedName>
</protein>
<proteinExistence type="predicted"/>
<keyword evidence="1" id="KW-1133">Transmembrane helix</keyword>
<comment type="caution">
    <text evidence="2">The sequence shown here is derived from an EMBL/GenBank/DDBJ whole genome shotgun (WGS) entry which is preliminary data.</text>
</comment>
<feature type="transmembrane region" description="Helical" evidence="1">
    <location>
        <begin position="21"/>
        <end position="39"/>
    </location>
</feature>
<sequence>MLADEELTSADKNQKRRWHSWLMLALAGAAAVAIVMLLVRPQSTSADSAMTEHSFAGGHLVWEIQDYPAAVLAENTFLLTLKDAGGQPIQNASLAVKLEMIDMVCGDYDFVLTEVAPGVYTGEGIPLMAGLWKATLTIDGAEDPSISRTLKAVYG</sequence>
<accession>A0A9X2S9U3</accession>
<evidence type="ECO:0000313" key="2">
    <source>
        <dbReference type="EMBL" id="MCR2805521.1"/>
    </source>
</evidence>
<evidence type="ECO:0000256" key="1">
    <source>
        <dbReference type="SAM" id="Phobius"/>
    </source>
</evidence>